<comment type="caution">
    <text evidence="1">The sequence shown here is derived from an EMBL/GenBank/DDBJ whole genome shotgun (WGS) entry which is preliminary data.</text>
</comment>
<dbReference type="EMBL" id="JAZAVK010000117">
    <property type="protein sequence ID" value="KAK7421736.1"/>
    <property type="molecule type" value="Genomic_DNA"/>
</dbReference>
<gene>
    <name evidence="1" type="ORF">QQZ08_009824</name>
</gene>
<evidence type="ECO:0000313" key="1">
    <source>
        <dbReference type="EMBL" id="KAK7421736.1"/>
    </source>
</evidence>
<name>A0ABR1HKV4_9HYPO</name>
<reference evidence="1 2" key="1">
    <citation type="journal article" date="2025" name="Microbiol. Resour. Announc.">
        <title>Draft genome sequences for Neonectria magnoliae and Neonectria punicea, canker pathogens of Liriodendron tulipifera and Acer saccharum in West Virginia.</title>
        <authorList>
            <person name="Petronek H.M."/>
            <person name="Kasson M.T."/>
            <person name="Metheny A.M."/>
            <person name="Stauder C.M."/>
            <person name="Lovett B."/>
            <person name="Lynch S.C."/>
            <person name="Garnas J.R."/>
            <person name="Kasson L.R."/>
            <person name="Stajich J.E."/>
        </authorList>
    </citation>
    <scope>NUCLEOTIDE SEQUENCE [LARGE SCALE GENOMIC DNA]</scope>
    <source>
        <strain evidence="1 2">NRRL 64651</strain>
    </source>
</reference>
<dbReference type="Proteomes" id="UP001498421">
    <property type="component" value="Unassembled WGS sequence"/>
</dbReference>
<accession>A0ABR1HKV4</accession>
<protein>
    <submittedName>
        <fullName evidence="1">Uncharacterized protein</fullName>
    </submittedName>
</protein>
<organism evidence="1 2">
    <name type="scientific">Neonectria magnoliae</name>
    <dbReference type="NCBI Taxonomy" id="2732573"/>
    <lineage>
        <taxon>Eukaryota</taxon>
        <taxon>Fungi</taxon>
        <taxon>Dikarya</taxon>
        <taxon>Ascomycota</taxon>
        <taxon>Pezizomycotina</taxon>
        <taxon>Sordariomycetes</taxon>
        <taxon>Hypocreomycetidae</taxon>
        <taxon>Hypocreales</taxon>
        <taxon>Nectriaceae</taxon>
        <taxon>Neonectria</taxon>
    </lineage>
</organism>
<proteinExistence type="predicted"/>
<sequence>MTSEQGAAAKNLSKVYSDVDKPGNEYLVASHGVEIQDTIPKDVLEKSTILCGDNSEQMVTIVKRTIAAEGWVNTTATVLEVSITSKGRDQWGKSS</sequence>
<keyword evidence="2" id="KW-1185">Reference proteome</keyword>
<evidence type="ECO:0000313" key="2">
    <source>
        <dbReference type="Proteomes" id="UP001498421"/>
    </source>
</evidence>